<dbReference type="GO" id="GO:0090385">
    <property type="term" value="P:phagosome-lysosome fusion"/>
    <property type="evidence" value="ECO:0007669"/>
    <property type="project" value="TreeGrafter"/>
</dbReference>
<evidence type="ECO:0000313" key="5">
    <source>
        <dbReference type="EMBL" id="JAS51599.1"/>
    </source>
</evidence>
<feature type="region of interest" description="Disordered" evidence="4">
    <location>
        <begin position="86"/>
        <end position="108"/>
    </location>
</feature>
<dbReference type="GO" id="GO:0045335">
    <property type="term" value="C:phagocytic vesicle"/>
    <property type="evidence" value="ECO:0007669"/>
    <property type="project" value="TreeGrafter"/>
</dbReference>
<dbReference type="GO" id="GO:0005770">
    <property type="term" value="C:late endosome"/>
    <property type="evidence" value="ECO:0007669"/>
    <property type="project" value="TreeGrafter"/>
</dbReference>
<dbReference type="PANTHER" id="PTHR47981">
    <property type="entry name" value="RAB FAMILY"/>
    <property type="match status" value="1"/>
</dbReference>
<dbReference type="InterPro" id="IPR001806">
    <property type="entry name" value="Small_GTPase"/>
</dbReference>
<dbReference type="PRINTS" id="PR00449">
    <property type="entry name" value="RASTRNSFRMNG"/>
</dbReference>
<reference evidence="5" key="1">
    <citation type="submission" date="2015-11" db="EMBL/GenBank/DDBJ databases">
        <title>De novo transcriptome assembly of four potential Pierce s Disease insect vectors from Arizona vineyards.</title>
        <authorList>
            <person name="Tassone E.E."/>
        </authorList>
    </citation>
    <scope>NUCLEOTIDE SEQUENCE</scope>
</reference>
<keyword evidence="2" id="KW-0547">Nucleotide-binding</keyword>
<dbReference type="PANTHER" id="PTHR47981:SF20">
    <property type="entry name" value="RAS-RELATED PROTEIN RAB-7A"/>
    <property type="match status" value="1"/>
</dbReference>
<dbReference type="AlphaFoldDB" id="A0A1B6FN70"/>
<dbReference type="PROSITE" id="PS51421">
    <property type="entry name" value="RAS"/>
    <property type="match status" value="1"/>
</dbReference>
<evidence type="ECO:0000256" key="1">
    <source>
        <dbReference type="ARBA" id="ARBA00006270"/>
    </source>
</evidence>
<evidence type="ECO:0000256" key="4">
    <source>
        <dbReference type="SAM" id="MobiDB-lite"/>
    </source>
</evidence>
<accession>A0A1B6FN70</accession>
<dbReference type="Pfam" id="PF00071">
    <property type="entry name" value="Ras"/>
    <property type="match status" value="1"/>
</dbReference>
<name>A0A1B6FN70_9HEMI</name>
<evidence type="ECO:0000256" key="3">
    <source>
        <dbReference type="ARBA" id="ARBA00023134"/>
    </source>
</evidence>
<dbReference type="EMBL" id="GECZ01018170">
    <property type="protein sequence ID" value="JAS51599.1"/>
    <property type="molecule type" value="Transcribed_RNA"/>
</dbReference>
<feature type="non-terminal residue" evidence="5">
    <location>
        <position position="1"/>
    </location>
</feature>
<dbReference type="GO" id="GO:0005525">
    <property type="term" value="F:GTP binding"/>
    <property type="evidence" value="ECO:0007669"/>
    <property type="project" value="UniProtKB-KW"/>
</dbReference>
<organism evidence="5">
    <name type="scientific">Cuerna arida</name>
    <dbReference type="NCBI Taxonomy" id="1464854"/>
    <lineage>
        <taxon>Eukaryota</taxon>
        <taxon>Metazoa</taxon>
        <taxon>Ecdysozoa</taxon>
        <taxon>Arthropoda</taxon>
        <taxon>Hexapoda</taxon>
        <taxon>Insecta</taxon>
        <taxon>Pterygota</taxon>
        <taxon>Neoptera</taxon>
        <taxon>Paraneoptera</taxon>
        <taxon>Hemiptera</taxon>
        <taxon>Auchenorrhyncha</taxon>
        <taxon>Membracoidea</taxon>
        <taxon>Cicadellidae</taxon>
        <taxon>Cicadellinae</taxon>
        <taxon>Proconiini</taxon>
        <taxon>Cuerna</taxon>
    </lineage>
</organism>
<dbReference type="InterPro" id="IPR027417">
    <property type="entry name" value="P-loop_NTPase"/>
</dbReference>
<dbReference type="GO" id="GO:0005764">
    <property type="term" value="C:lysosome"/>
    <property type="evidence" value="ECO:0007669"/>
    <property type="project" value="TreeGrafter"/>
</dbReference>
<keyword evidence="3" id="KW-0342">GTP-binding</keyword>
<dbReference type="SUPFAM" id="SSF52540">
    <property type="entry name" value="P-loop containing nucleoside triphosphate hydrolases"/>
    <property type="match status" value="1"/>
</dbReference>
<gene>
    <name evidence="5" type="ORF">g.47456</name>
</gene>
<dbReference type="GO" id="GO:0003924">
    <property type="term" value="F:GTPase activity"/>
    <property type="evidence" value="ECO:0007669"/>
    <property type="project" value="InterPro"/>
</dbReference>
<dbReference type="SMART" id="SM00175">
    <property type="entry name" value="RAB"/>
    <property type="match status" value="1"/>
</dbReference>
<proteinExistence type="inferred from homology"/>
<dbReference type="GO" id="GO:0008333">
    <property type="term" value="P:endosome to lysosome transport"/>
    <property type="evidence" value="ECO:0007669"/>
    <property type="project" value="TreeGrafter"/>
</dbReference>
<sequence length="108" mass="12079">QSAPADPENFPFIVLGNKIDLEQRNVSSKRVEQWCQNKNGIPYFETSAKDAVNVEQAMNTIARNALARQPSLDSFYSEFPDQIKLTPNSRYGNSQSPYSSGSYQNASN</sequence>
<comment type="similarity">
    <text evidence="1">Belongs to the small GTPase superfamily. Rab family.</text>
</comment>
<feature type="non-terminal residue" evidence="5">
    <location>
        <position position="108"/>
    </location>
</feature>
<protein>
    <submittedName>
        <fullName evidence="5">Uncharacterized protein</fullName>
    </submittedName>
</protein>
<dbReference type="PROSITE" id="PS51419">
    <property type="entry name" value="RAB"/>
    <property type="match status" value="1"/>
</dbReference>
<dbReference type="Gene3D" id="3.40.50.300">
    <property type="entry name" value="P-loop containing nucleotide triphosphate hydrolases"/>
    <property type="match status" value="1"/>
</dbReference>
<evidence type="ECO:0000256" key="2">
    <source>
        <dbReference type="ARBA" id="ARBA00022741"/>
    </source>
</evidence>